<proteinExistence type="predicted"/>
<protein>
    <submittedName>
        <fullName evidence="1">Uncharacterized protein</fullName>
    </submittedName>
</protein>
<dbReference type="VEuPathDB" id="MicrosporidiaDB:M153_3630005258"/>
<name>A0A0R0M4X9_9MICR</name>
<reference evidence="1 2" key="1">
    <citation type="submission" date="2015-07" db="EMBL/GenBank/DDBJ databases">
        <title>The genome of Pseudoloma neurophilia, a relevant intracellular parasite of the zebrafish.</title>
        <authorList>
            <person name="Ndikumana S."/>
            <person name="Pelin A."/>
            <person name="Sanders J."/>
            <person name="Corradi N."/>
        </authorList>
    </citation>
    <scope>NUCLEOTIDE SEQUENCE [LARGE SCALE GENOMIC DNA]</scope>
    <source>
        <strain evidence="1 2">MK1</strain>
    </source>
</reference>
<accession>A0A0R0M4X9</accession>
<comment type="caution">
    <text evidence="1">The sequence shown here is derived from an EMBL/GenBank/DDBJ whole genome shotgun (WGS) entry which is preliminary data.</text>
</comment>
<dbReference type="AlphaFoldDB" id="A0A0R0M4X9"/>
<sequence>MFGLFLSFSFILSSYLFIAHVWCESGLFKDKLPFGTKVMDFEISLLDC</sequence>
<dbReference type="Proteomes" id="UP000051530">
    <property type="component" value="Unassembled WGS sequence"/>
</dbReference>
<organism evidence="1 2">
    <name type="scientific">Pseudoloma neurophilia</name>
    <dbReference type="NCBI Taxonomy" id="146866"/>
    <lineage>
        <taxon>Eukaryota</taxon>
        <taxon>Fungi</taxon>
        <taxon>Fungi incertae sedis</taxon>
        <taxon>Microsporidia</taxon>
        <taxon>Pseudoloma</taxon>
    </lineage>
</organism>
<evidence type="ECO:0000313" key="1">
    <source>
        <dbReference type="EMBL" id="KRH94161.1"/>
    </source>
</evidence>
<dbReference type="EMBL" id="LGUB01000126">
    <property type="protein sequence ID" value="KRH94161.1"/>
    <property type="molecule type" value="Genomic_DNA"/>
</dbReference>
<evidence type="ECO:0000313" key="2">
    <source>
        <dbReference type="Proteomes" id="UP000051530"/>
    </source>
</evidence>
<keyword evidence="2" id="KW-1185">Reference proteome</keyword>
<gene>
    <name evidence="1" type="ORF">M153_3630005258</name>
</gene>